<keyword evidence="3" id="KW-1185">Reference proteome</keyword>
<organism evidence="2 3">
    <name type="scientific">Ancylostoma ceylanicum</name>
    <dbReference type="NCBI Taxonomy" id="53326"/>
    <lineage>
        <taxon>Eukaryota</taxon>
        <taxon>Metazoa</taxon>
        <taxon>Ecdysozoa</taxon>
        <taxon>Nematoda</taxon>
        <taxon>Chromadorea</taxon>
        <taxon>Rhabditida</taxon>
        <taxon>Rhabditina</taxon>
        <taxon>Rhabditomorpha</taxon>
        <taxon>Strongyloidea</taxon>
        <taxon>Ancylostomatidae</taxon>
        <taxon>Ancylostomatinae</taxon>
        <taxon>Ancylostoma</taxon>
    </lineage>
</organism>
<protein>
    <submittedName>
        <fullName evidence="2">Uncharacterized protein</fullName>
    </submittedName>
</protein>
<dbReference type="AlphaFoldDB" id="A0A0D6LAV4"/>
<evidence type="ECO:0000313" key="2">
    <source>
        <dbReference type="EMBL" id="EPB69200.1"/>
    </source>
</evidence>
<gene>
    <name evidence="2" type="ORF">ANCCEY_11709</name>
</gene>
<dbReference type="GO" id="GO:0005634">
    <property type="term" value="C:nucleus"/>
    <property type="evidence" value="ECO:0007669"/>
    <property type="project" value="TreeGrafter"/>
</dbReference>
<name>A0A0D6LAV4_9BILA</name>
<feature type="compositionally biased region" description="Basic and acidic residues" evidence="1">
    <location>
        <begin position="16"/>
        <end position="83"/>
    </location>
</feature>
<evidence type="ECO:0000256" key="1">
    <source>
        <dbReference type="SAM" id="MobiDB-lite"/>
    </source>
</evidence>
<accession>A0A0D6LAV4</accession>
<feature type="region of interest" description="Disordered" evidence="1">
    <location>
        <begin position="1"/>
        <end position="94"/>
    </location>
</feature>
<dbReference type="InterPro" id="IPR025224">
    <property type="entry name" value="CCAR1/CCAR2"/>
</dbReference>
<sequence>MERHAAFLIYHAIARAADKDSERKRRDEAREKKDEEEPTPENKEKAEAEQKKLAEEQKKKAEKLEKEKQEKKAALEKHYTMPKERKKKEEKKEKLDLKSMVSNRPLFESFAMFDVNLYLNERDLEDIIFNSELGVTRAQVQKLTHKLMSREKINYRHLTDVLVDSDGAVRFTPGECENPPDMSSLLKGSQLVTLLNYPRQ</sequence>
<dbReference type="Proteomes" id="UP000054495">
    <property type="component" value="Unassembled WGS sequence"/>
</dbReference>
<evidence type="ECO:0000313" key="3">
    <source>
        <dbReference type="Proteomes" id="UP000054495"/>
    </source>
</evidence>
<dbReference type="PANTHER" id="PTHR14304">
    <property type="entry name" value="CELL DIVISION CYCLE AND APOPTOSIS REGULATOR PROTEIN"/>
    <property type="match status" value="1"/>
</dbReference>
<dbReference type="EMBL" id="KE125324">
    <property type="protein sequence ID" value="EPB69200.1"/>
    <property type="molecule type" value="Genomic_DNA"/>
</dbReference>
<proteinExistence type="predicted"/>
<dbReference type="PANTHER" id="PTHR14304:SF11">
    <property type="entry name" value="SAP DOMAIN-CONTAINING PROTEIN"/>
    <property type="match status" value="1"/>
</dbReference>
<dbReference type="GO" id="GO:0006355">
    <property type="term" value="P:regulation of DNA-templated transcription"/>
    <property type="evidence" value="ECO:0007669"/>
    <property type="project" value="InterPro"/>
</dbReference>
<reference evidence="2 3" key="1">
    <citation type="submission" date="2013-05" db="EMBL/GenBank/DDBJ databases">
        <title>Draft genome of the parasitic nematode Anyclostoma ceylanicum.</title>
        <authorList>
            <person name="Mitreva M."/>
        </authorList>
    </citation>
    <scope>NUCLEOTIDE SEQUENCE [LARGE SCALE GENOMIC DNA]</scope>
</reference>